<name>A0AA37T5E9_9ALTE</name>
<proteinExistence type="predicted"/>
<dbReference type="AlphaFoldDB" id="A0AA37T5E9"/>
<reference evidence="2" key="1">
    <citation type="journal article" date="2014" name="Int. J. Syst. Evol. Microbiol.">
        <title>Complete genome sequence of Corynebacterium casei LMG S-19264T (=DSM 44701T), isolated from a smear-ripened cheese.</title>
        <authorList>
            <consortium name="US DOE Joint Genome Institute (JGI-PGF)"/>
            <person name="Walter F."/>
            <person name="Albersmeier A."/>
            <person name="Kalinowski J."/>
            <person name="Ruckert C."/>
        </authorList>
    </citation>
    <scope>NUCLEOTIDE SEQUENCE</scope>
    <source>
        <strain evidence="2">NBRC 110023</strain>
    </source>
</reference>
<keyword evidence="1" id="KW-1133">Transmembrane helix</keyword>
<feature type="transmembrane region" description="Helical" evidence="1">
    <location>
        <begin position="28"/>
        <end position="49"/>
    </location>
</feature>
<evidence type="ECO:0000313" key="2">
    <source>
        <dbReference type="EMBL" id="GLR72428.1"/>
    </source>
</evidence>
<reference evidence="2" key="2">
    <citation type="submission" date="2023-01" db="EMBL/GenBank/DDBJ databases">
        <title>Draft genome sequence of Agaribacter marinus strain NBRC 110023.</title>
        <authorList>
            <person name="Sun Q."/>
            <person name="Mori K."/>
        </authorList>
    </citation>
    <scope>NUCLEOTIDE SEQUENCE</scope>
    <source>
        <strain evidence="2">NBRC 110023</strain>
    </source>
</reference>
<keyword evidence="1" id="KW-0812">Transmembrane</keyword>
<protein>
    <submittedName>
        <fullName evidence="2">Uncharacterized protein</fullName>
    </submittedName>
</protein>
<evidence type="ECO:0000313" key="3">
    <source>
        <dbReference type="Proteomes" id="UP001156601"/>
    </source>
</evidence>
<dbReference type="Proteomes" id="UP001156601">
    <property type="component" value="Unassembled WGS sequence"/>
</dbReference>
<keyword evidence="3" id="KW-1185">Reference proteome</keyword>
<sequence length="53" mass="6197">MKELNFLDILPTMGSLTDEWAALETNNYFFGSILFVFIFNNILTMSKILHRLL</sequence>
<accession>A0AA37T5E9</accession>
<evidence type="ECO:0000256" key="1">
    <source>
        <dbReference type="SAM" id="Phobius"/>
    </source>
</evidence>
<comment type="caution">
    <text evidence="2">The sequence shown here is derived from an EMBL/GenBank/DDBJ whole genome shotgun (WGS) entry which is preliminary data.</text>
</comment>
<keyword evidence="1" id="KW-0472">Membrane</keyword>
<organism evidence="2 3">
    <name type="scientific">Agaribacter marinus</name>
    <dbReference type="NCBI Taxonomy" id="1431249"/>
    <lineage>
        <taxon>Bacteria</taxon>
        <taxon>Pseudomonadati</taxon>
        <taxon>Pseudomonadota</taxon>
        <taxon>Gammaproteobacteria</taxon>
        <taxon>Alteromonadales</taxon>
        <taxon>Alteromonadaceae</taxon>
        <taxon>Agaribacter</taxon>
    </lineage>
</organism>
<gene>
    <name evidence="2" type="ORF">GCM10007852_33360</name>
</gene>
<dbReference type="EMBL" id="BSOT01000009">
    <property type="protein sequence ID" value="GLR72428.1"/>
    <property type="molecule type" value="Genomic_DNA"/>
</dbReference>